<feature type="signal peptide" evidence="1">
    <location>
        <begin position="1"/>
        <end position="33"/>
    </location>
</feature>
<dbReference type="Pfam" id="PF14218">
    <property type="entry name" value="COP23"/>
    <property type="match status" value="1"/>
</dbReference>
<feature type="chain" id="PRO_5003938565" evidence="1">
    <location>
        <begin position="34"/>
        <end position="180"/>
    </location>
</feature>
<proteinExistence type="predicted"/>
<reference evidence="3" key="1">
    <citation type="journal article" date="2013" name="Proc. Natl. Acad. Sci. U.S.A.">
        <title>Improving the coverage of the cyanobacterial phylum using diversity-driven genome sequencing.</title>
        <authorList>
            <person name="Shih P.M."/>
            <person name="Wu D."/>
            <person name="Latifi A."/>
            <person name="Axen S.D."/>
            <person name="Fewer D.P."/>
            <person name="Talla E."/>
            <person name="Calteau A."/>
            <person name="Cai F."/>
            <person name="Tandeau de Marsac N."/>
            <person name="Rippka R."/>
            <person name="Herdman M."/>
            <person name="Sivonen K."/>
            <person name="Coursin T."/>
            <person name="Laurent T."/>
            <person name="Goodwin L."/>
            <person name="Nolan M."/>
            <person name="Davenport K.W."/>
            <person name="Han C.S."/>
            <person name="Rubin E.M."/>
            <person name="Eisen J.A."/>
            <person name="Woyke T."/>
            <person name="Gugger M."/>
            <person name="Kerfeld C.A."/>
        </authorList>
    </citation>
    <scope>NUCLEOTIDE SEQUENCE [LARGE SCALE GENOMIC DNA]</scope>
    <source>
        <strain evidence="3">ATCC 29371 / PCC 7437</strain>
    </source>
</reference>
<evidence type="ECO:0000256" key="1">
    <source>
        <dbReference type="SAM" id="SignalP"/>
    </source>
</evidence>
<keyword evidence="1" id="KW-0732">Signal</keyword>
<gene>
    <name evidence="2" type="ordered locus">Sta7437_2688</name>
</gene>
<protein>
    <submittedName>
        <fullName evidence="2">Uncharacterized protein</fullName>
    </submittedName>
</protein>
<dbReference type="Proteomes" id="UP000010473">
    <property type="component" value="Chromosome"/>
</dbReference>
<dbReference type="KEGG" id="scs:Sta7437_2688"/>
<dbReference type="OrthoDB" id="485052at2"/>
<sequence length="180" mass="20227">MVSMRSRTKRAKLSLLANLCATPTLALISLALAAVPSKATNVEIKCSTQEQIPTVVAHNSQQEVAILQFLPQYFAPQNALTNCQHTAQTLQNKLQQNHLSYLTSEVVDQQSVVCTVERRGKGCTSPQAEVLFSLATKTAPNQVLYELLGKQFKSAEPFNPRTVSRIYTKIDRSWWDFWRF</sequence>
<dbReference type="HOGENOM" id="CLU_1466946_0_0_3"/>
<accession>K9XVX1</accession>
<dbReference type="EMBL" id="CP003653">
    <property type="protein sequence ID" value="AFZ36214.1"/>
    <property type="molecule type" value="Genomic_DNA"/>
</dbReference>
<dbReference type="AlphaFoldDB" id="K9XVX1"/>
<dbReference type="eggNOG" id="ENOG5033I34">
    <property type="taxonomic scope" value="Bacteria"/>
</dbReference>
<organism evidence="2 3">
    <name type="scientific">Stanieria cyanosphaera (strain ATCC 29371 / PCC 7437)</name>
    <dbReference type="NCBI Taxonomy" id="111780"/>
    <lineage>
        <taxon>Bacteria</taxon>
        <taxon>Bacillati</taxon>
        <taxon>Cyanobacteriota</taxon>
        <taxon>Cyanophyceae</taxon>
        <taxon>Pleurocapsales</taxon>
        <taxon>Dermocarpellaceae</taxon>
        <taxon>Stanieria</taxon>
    </lineage>
</organism>
<evidence type="ECO:0000313" key="2">
    <source>
        <dbReference type="EMBL" id="AFZ36214.1"/>
    </source>
</evidence>
<keyword evidence="3" id="KW-1185">Reference proteome</keyword>
<dbReference type="InterPro" id="IPR025478">
    <property type="entry name" value="COP23"/>
</dbReference>
<evidence type="ECO:0000313" key="3">
    <source>
        <dbReference type="Proteomes" id="UP000010473"/>
    </source>
</evidence>
<name>K9XVX1_STAC7</name>